<dbReference type="RefSeq" id="WP_315876045.1">
    <property type="nucleotide sequence ID" value="NZ_JAWCTQ010000002.1"/>
</dbReference>
<reference evidence="1 2" key="1">
    <citation type="submission" date="2023-09" db="EMBL/GenBank/DDBJ databases">
        <title>Streptomyces sp. nov.: A antagonism against Alternaria gaisen Producing Streptochlin, Isolated from Tamarix root soil.</title>
        <authorList>
            <person name="Chen Y."/>
        </authorList>
    </citation>
    <scope>NUCLEOTIDE SEQUENCE [LARGE SCALE GENOMIC DNA]</scope>
    <source>
        <strain evidence="1 2">TRM76323</strain>
    </source>
</reference>
<evidence type="ECO:0000313" key="1">
    <source>
        <dbReference type="EMBL" id="MDT9681055.1"/>
    </source>
</evidence>
<dbReference type="Proteomes" id="UP001250181">
    <property type="component" value="Unassembled WGS sequence"/>
</dbReference>
<organism evidence="1 2">
    <name type="scientific">Streptomyces tamarix</name>
    <dbReference type="NCBI Taxonomy" id="3078565"/>
    <lineage>
        <taxon>Bacteria</taxon>
        <taxon>Bacillati</taxon>
        <taxon>Actinomycetota</taxon>
        <taxon>Actinomycetes</taxon>
        <taxon>Kitasatosporales</taxon>
        <taxon>Streptomycetaceae</taxon>
        <taxon>Streptomyces</taxon>
    </lineage>
</organism>
<accession>A0ABU3QE63</accession>
<keyword evidence="2" id="KW-1185">Reference proteome</keyword>
<dbReference type="EMBL" id="JAWCTQ010000002">
    <property type="protein sequence ID" value="MDT9681055.1"/>
    <property type="molecule type" value="Genomic_DNA"/>
</dbReference>
<protein>
    <submittedName>
        <fullName evidence="1">Uncharacterized protein</fullName>
    </submittedName>
</protein>
<gene>
    <name evidence="1" type="ORF">RND61_03030</name>
</gene>
<evidence type="ECO:0000313" key="2">
    <source>
        <dbReference type="Proteomes" id="UP001250181"/>
    </source>
</evidence>
<dbReference type="Gene3D" id="1.20.910.10">
    <property type="entry name" value="Heme oxygenase-like"/>
    <property type="match status" value="1"/>
</dbReference>
<comment type="caution">
    <text evidence="1">The sequence shown here is derived from an EMBL/GenBank/DDBJ whole genome shotgun (WGS) entry which is preliminary data.</text>
</comment>
<dbReference type="InterPro" id="IPR016084">
    <property type="entry name" value="Haem_Oase-like_multi-hlx"/>
</dbReference>
<proteinExistence type="predicted"/>
<name>A0ABU3QE63_9ACTN</name>
<sequence length="303" mass="34957">MRRIMDFRDERQRALERHPLCDWLSDERISERNRLEILPILAPFVLAFRDLNRWVLPFPEPSAPLQRSINVHTEEDRNHAALYLEDWCRLEMDERLGWSASDALWWITRAPQTRVLRDTLHRFAALHRADAGDPVLRFCQSEAIEASGHVFFRHTAPVAARLSEATGLDYRYLGPHHLALESGHVETEDAFETVELTERQYRAGTTLVADTFDVFVRMFDSFHEYARTYAETGTAPRPDSTPVMPVPETWKASDMLRFCYLHPATDALRYDWLTVLSGSRLPHARPADLLSALADSFRASAAR</sequence>